<feature type="region of interest" description="Disordered" evidence="2">
    <location>
        <begin position="126"/>
        <end position="226"/>
    </location>
</feature>
<dbReference type="Pfam" id="PF10342">
    <property type="entry name" value="Kre9_KNH"/>
    <property type="match status" value="1"/>
</dbReference>
<accession>A0A4S2MNN1</accession>
<keyword evidence="3" id="KW-0812">Transmembrane</keyword>
<dbReference type="AlphaFoldDB" id="A0A4S2MNN1"/>
<dbReference type="STRING" id="341454.A0A4S2MNN1"/>
<dbReference type="InterPro" id="IPR018466">
    <property type="entry name" value="Kre9/Knh1-like_N"/>
</dbReference>
<feature type="domain" description="Yeast cell wall synthesis Kre9/Knh1-like N-terminal" evidence="5">
    <location>
        <begin position="39"/>
        <end position="132"/>
    </location>
</feature>
<feature type="region of interest" description="Disordered" evidence="2">
    <location>
        <begin position="287"/>
        <end position="324"/>
    </location>
</feature>
<dbReference type="OrthoDB" id="4094614at2759"/>
<name>A0A4S2MNN1_9PEZI</name>
<sequence>MKFFEKFIAAAAFVASAAAVAIPSPQGAGADGPNMFTQPAAGGTTLNGEGVVNIAWTPGPPGTVSLWLTKGMEGAMIDLIPVVAGIPNTGAYTWTPPTDLQDSSTITNGEQYGFRIVDDSSQATNYSPPFGLTIPGSTYQAPGADKPATPTEEAPAAESTTAAAEPTTAVPETTAPAQSAAPTAAPTTVKNPPATTSGAATPTKTSTSSKSEETDEPSKDSSSNGPNIGLIIGAVFGAVAGIGLISVALIIFLKKRKEQQREKALKNIDRQHALQRVSEAHREWMGQYEEEGKGPQRAPSNGGLSVGGHPEKGRRASSFMGTAF</sequence>
<keyword evidence="3" id="KW-1133">Transmembrane helix</keyword>
<reference evidence="6 7" key="1">
    <citation type="submission" date="2019-04" db="EMBL/GenBank/DDBJ databases">
        <title>Comparative genomics and transcriptomics to analyze fruiting body development in filamentous ascomycetes.</title>
        <authorList>
            <consortium name="DOE Joint Genome Institute"/>
            <person name="Lutkenhaus R."/>
            <person name="Traeger S."/>
            <person name="Breuer J."/>
            <person name="Kuo A."/>
            <person name="Lipzen A."/>
            <person name="Pangilinan J."/>
            <person name="Dilworth D."/>
            <person name="Sandor L."/>
            <person name="Poggeler S."/>
            <person name="Barry K."/>
            <person name="Grigoriev I.V."/>
            <person name="Nowrousian M."/>
        </authorList>
    </citation>
    <scope>NUCLEOTIDE SEQUENCE [LARGE SCALE GENOMIC DNA]</scope>
    <source>
        <strain evidence="6 7">CBS 389.68</strain>
    </source>
</reference>
<feature type="signal peptide" evidence="4">
    <location>
        <begin position="1"/>
        <end position="19"/>
    </location>
</feature>
<protein>
    <recommendedName>
        <fullName evidence="5">Yeast cell wall synthesis Kre9/Knh1-like N-terminal domain-containing protein</fullName>
    </recommendedName>
</protein>
<dbReference type="InterPro" id="IPR052982">
    <property type="entry name" value="SRP1/TIP1-like"/>
</dbReference>
<keyword evidence="3" id="KW-0472">Membrane</keyword>
<evidence type="ECO:0000256" key="1">
    <source>
        <dbReference type="ARBA" id="ARBA00022729"/>
    </source>
</evidence>
<proteinExistence type="predicted"/>
<keyword evidence="7" id="KW-1185">Reference proteome</keyword>
<dbReference type="EMBL" id="ML220139">
    <property type="protein sequence ID" value="TGZ78615.1"/>
    <property type="molecule type" value="Genomic_DNA"/>
</dbReference>
<feature type="compositionally biased region" description="Basic and acidic residues" evidence="2">
    <location>
        <begin position="210"/>
        <end position="219"/>
    </location>
</feature>
<organism evidence="6 7">
    <name type="scientific">Ascodesmis nigricans</name>
    <dbReference type="NCBI Taxonomy" id="341454"/>
    <lineage>
        <taxon>Eukaryota</taxon>
        <taxon>Fungi</taxon>
        <taxon>Dikarya</taxon>
        <taxon>Ascomycota</taxon>
        <taxon>Pezizomycotina</taxon>
        <taxon>Pezizomycetes</taxon>
        <taxon>Pezizales</taxon>
        <taxon>Ascodesmidaceae</taxon>
        <taxon>Ascodesmis</taxon>
    </lineage>
</organism>
<dbReference type="Proteomes" id="UP000298138">
    <property type="component" value="Unassembled WGS sequence"/>
</dbReference>
<dbReference type="InParanoid" id="A0A4S2MNN1"/>
<evidence type="ECO:0000256" key="4">
    <source>
        <dbReference type="SAM" id="SignalP"/>
    </source>
</evidence>
<dbReference type="PANTHER" id="PTHR40633:SF1">
    <property type="entry name" value="GPI ANCHORED SERINE-THREONINE RICH PROTEIN (AFU_ORTHOLOGUE AFUA_1G03630)"/>
    <property type="match status" value="1"/>
</dbReference>
<evidence type="ECO:0000313" key="6">
    <source>
        <dbReference type="EMBL" id="TGZ78615.1"/>
    </source>
</evidence>
<evidence type="ECO:0000256" key="3">
    <source>
        <dbReference type="SAM" id="Phobius"/>
    </source>
</evidence>
<feature type="compositionally biased region" description="Low complexity" evidence="2">
    <location>
        <begin position="147"/>
        <end position="209"/>
    </location>
</feature>
<gene>
    <name evidence="6" type="ORF">EX30DRAFT_131787</name>
</gene>
<keyword evidence="1 4" id="KW-0732">Signal</keyword>
<evidence type="ECO:0000259" key="5">
    <source>
        <dbReference type="Pfam" id="PF10342"/>
    </source>
</evidence>
<feature type="transmembrane region" description="Helical" evidence="3">
    <location>
        <begin position="228"/>
        <end position="253"/>
    </location>
</feature>
<feature type="chain" id="PRO_5020421718" description="Yeast cell wall synthesis Kre9/Knh1-like N-terminal domain-containing protein" evidence="4">
    <location>
        <begin position="20"/>
        <end position="324"/>
    </location>
</feature>
<evidence type="ECO:0000256" key="2">
    <source>
        <dbReference type="SAM" id="MobiDB-lite"/>
    </source>
</evidence>
<dbReference type="PANTHER" id="PTHR40633">
    <property type="entry name" value="MATRIX PROTEIN, PUTATIVE (AFU_ORTHOLOGUE AFUA_8G05410)-RELATED"/>
    <property type="match status" value="1"/>
</dbReference>
<evidence type="ECO:0000313" key="7">
    <source>
        <dbReference type="Proteomes" id="UP000298138"/>
    </source>
</evidence>